<organism evidence="1 2">
    <name type="scientific">Mycena alexandri</name>
    <dbReference type="NCBI Taxonomy" id="1745969"/>
    <lineage>
        <taxon>Eukaryota</taxon>
        <taxon>Fungi</taxon>
        <taxon>Dikarya</taxon>
        <taxon>Basidiomycota</taxon>
        <taxon>Agaricomycotina</taxon>
        <taxon>Agaricomycetes</taxon>
        <taxon>Agaricomycetidae</taxon>
        <taxon>Agaricales</taxon>
        <taxon>Marasmiineae</taxon>
        <taxon>Mycenaceae</taxon>
        <taxon>Mycena</taxon>
    </lineage>
</organism>
<accession>A0AAD6TFK1</accession>
<dbReference type="EMBL" id="JARJCM010000007">
    <property type="protein sequence ID" value="KAJ7044275.1"/>
    <property type="molecule type" value="Genomic_DNA"/>
</dbReference>
<dbReference type="InterPro" id="IPR032675">
    <property type="entry name" value="LRR_dom_sf"/>
</dbReference>
<gene>
    <name evidence="1" type="ORF">C8F04DRAFT_642365</name>
</gene>
<dbReference type="Proteomes" id="UP001218188">
    <property type="component" value="Unassembled WGS sequence"/>
</dbReference>
<keyword evidence="2" id="KW-1185">Reference proteome</keyword>
<dbReference type="AlphaFoldDB" id="A0AAD6TFK1"/>
<evidence type="ECO:0000313" key="1">
    <source>
        <dbReference type="EMBL" id="KAJ7044275.1"/>
    </source>
</evidence>
<reference evidence="1" key="1">
    <citation type="submission" date="2023-03" db="EMBL/GenBank/DDBJ databases">
        <title>Massive genome expansion in bonnet fungi (Mycena s.s.) driven by repeated elements and novel gene families across ecological guilds.</title>
        <authorList>
            <consortium name="Lawrence Berkeley National Laboratory"/>
            <person name="Harder C.B."/>
            <person name="Miyauchi S."/>
            <person name="Viragh M."/>
            <person name="Kuo A."/>
            <person name="Thoen E."/>
            <person name="Andreopoulos B."/>
            <person name="Lu D."/>
            <person name="Skrede I."/>
            <person name="Drula E."/>
            <person name="Henrissat B."/>
            <person name="Morin E."/>
            <person name="Kohler A."/>
            <person name="Barry K."/>
            <person name="LaButti K."/>
            <person name="Morin E."/>
            <person name="Salamov A."/>
            <person name="Lipzen A."/>
            <person name="Mereny Z."/>
            <person name="Hegedus B."/>
            <person name="Baldrian P."/>
            <person name="Stursova M."/>
            <person name="Weitz H."/>
            <person name="Taylor A."/>
            <person name="Grigoriev I.V."/>
            <person name="Nagy L.G."/>
            <person name="Martin F."/>
            <person name="Kauserud H."/>
        </authorList>
    </citation>
    <scope>NUCLEOTIDE SEQUENCE</scope>
    <source>
        <strain evidence="1">CBHHK200</strain>
    </source>
</reference>
<protein>
    <recommendedName>
        <fullName evidence="3">F-box domain-containing protein</fullName>
    </recommendedName>
</protein>
<dbReference type="Gene3D" id="3.80.10.10">
    <property type="entry name" value="Ribonuclease Inhibitor"/>
    <property type="match status" value="1"/>
</dbReference>
<evidence type="ECO:0008006" key="3">
    <source>
        <dbReference type="Google" id="ProtNLM"/>
    </source>
</evidence>
<evidence type="ECO:0000313" key="2">
    <source>
        <dbReference type="Proteomes" id="UP001218188"/>
    </source>
</evidence>
<proteinExistence type="predicted"/>
<sequence>MSFATRTPPESAVTQEFMGNSDLVDEVLQYFALLPPRADADPTSRMHRRTLFSAALTCRTLREPALDVLWRHLKSVLPLLRLLPGFTTAVVDEESETSVYTLIGPLTPGDFRRFDHYGEKVLSLHYHPPPPDVVDPAAFMRIALVHSGPLLPRIQALRVISNPKDGPLILSLLSPSLRTLYVFSPLTFQDSNIGFLIIAPFLATAAFTDPPRMEDLSLHGLLPDAIWDIIPHFRNLRRLSLTGFSQRSVVMDLPSLLKGVNALSALKTLRALELRGVPATDEQLSLGQLDLSLPGLEQVTILASFDFVHDFVTGLDAPQLAILNLAFAAAPSAGWSDWRMIECWELLFDEISDKWESVLVELILCTGEYHGSWQFCNLFARMRRLHLQHFALSNYSAMTVTDDDVVELATTWPTLKHLVLAVWGPGVELPSVNCLVDLANHCPSLEFLKISLAMATEVTQRPAFRLDHPLRTLVLSHGSPIAFAEIQTFAEILDIAFPQLESLEGEETDAMNSLMQALRRARGRERRLLTTLNV</sequence>
<name>A0AAD6TFK1_9AGAR</name>
<dbReference type="SUPFAM" id="SSF52047">
    <property type="entry name" value="RNI-like"/>
    <property type="match status" value="1"/>
</dbReference>
<comment type="caution">
    <text evidence="1">The sequence shown here is derived from an EMBL/GenBank/DDBJ whole genome shotgun (WGS) entry which is preliminary data.</text>
</comment>